<evidence type="ECO:0000313" key="7">
    <source>
        <dbReference type="EMBL" id="KAK8940620.1"/>
    </source>
</evidence>
<feature type="chain" id="PRO_5042905781" description="Phytocyanin domain-containing protein" evidence="5">
    <location>
        <begin position="22"/>
        <end position="203"/>
    </location>
</feature>
<dbReference type="PROSITE" id="PS51485">
    <property type="entry name" value="PHYTOCYANIN"/>
    <property type="match status" value="1"/>
</dbReference>
<dbReference type="PANTHER" id="PTHR33021:SF499">
    <property type="entry name" value="OS12G0150500 PROTEIN"/>
    <property type="match status" value="1"/>
</dbReference>
<feature type="domain" description="Phytocyanin" evidence="6">
    <location>
        <begin position="22"/>
        <end position="122"/>
    </location>
</feature>
<comment type="caution">
    <text evidence="7">The sequence shown here is derived from an EMBL/GenBank/DDBJ whole genome shotgun (WGS) entry which is preliminary data.</text>
</comment>
<organism evidence="7 8">
    <name type="scientific">Platanthera zijinensis</name>
    <dbReference type="NCBI Taxonomy" id="2320716"/>
    <lineage>
        <taxon>Eukaryota</taxon>
        <taxon>Viridiplantae</taxon>
        <taxon>Streptophyta</taxon>
        <taxon>Embryophyta</taxon>
        <taxon>Tracheophyta</taxon>
        <taxon>Spermatophyta</taxon>
        <taxon>Magnoliopsida</taxon>
        <taxon>Liliopsida</taxon>
        <taxon>Asparagales</taxon>
        <taxon>Orchidaceae</taxon>
        <taxon>Orchidoideae</taxon>
        <taxon>Orchideae</taxon>
        <taxon>Orchidinae</taxon>
        <taxon>Platanthera</taxon>
    </lineage>
</organism>
<evidence type="ECO:0000256" key="3">
    <source>
        <dbReference type="ARBA" id="ARBA00023180"/>
    </source>
</evidence>
<keyword evidence="3" id="KW-0325">Glycoprotein</keyword>
<dbReference type="InterPro" id="IPR003245">
    <property type="entry name" value="Phytocyanin_dom"/>
</dbReference>
<name>A0AAP0G6I5_9ASPA</name>
<evidence type="ECO:0000259" key="6">
    <source>
        <dbReference type="PROSITE" id="PS51485"/>
    </source>
</evidence>
<dbReference type="AlphaFoldDB" id="A0AAP0G6I5"/>
<proteinExistence type="predicted"/>
<dbReference type="GO" id="GO:0009055">
    <property type="term" value="F:electron transfer activity"/>
    <property type="evidence" value="ECO:0007669"/>
    <property type="project" value="InterPro"/>
</dbReference>
<evidence type="ECO:0000256" key="4">
    <source>
        <dbReference type="SAM" id="MobiDB-lite"/>
    </source>
</evidence>
<dbReference type="SUPFAM" id="SSF49503">
    <property type="entry name" value="Cupredoxins"/>
    <property type="match status" value="1"/>
</dbReference>
<dbReference type="FunFam" id="2.60.40.420:FF:000003">
    <property type="entry name" value="Blue copper"/>
    <property type="match status" value="1"/>
</dbReference>
<keyword evidence="1" id="KW-0479">Metal-binding</keyword>
<feature type="signal peptide" evidence="5">
    <location>
        <begin position="1"/>
        <end position="21"/>
    </location>
</feature>
<dbReference type="Pfam" id="PF02298">
    <property type="entry name" value="Cu_bind_like"/>
    <property type="match status" value="1"/>
</dbReference>
<dbReference type="InterPro" id="IPR008972">
    <property type="entry name" value="Cupredoxin"/>
</dbReference>
<feature type="compositionally biased region" description="Pro residues" evidence="4">
    <location>
        <begin position="128"/>
        <end position="146"/>
    </location>
</feature>
<dbReference type="GO" id="GO:0046872">
    <property type="term" value="F:metal ion binding"/>
    <property type="evidence" value="ECO:0007669"/>
    <property type="project" value="UniProtKB-KW"/>
</dbReference>
<dbReference type="Gene3D" id="2.60.40.420">
    <property type="entry name" value="Cupredoxins - blue copper proteins"/>
    <property type="match status" value="1"/>
</dbReference>
<keyword evidence="5" id="KW-0732">Signal</keyword>
<gene>
    <name evidence="7" type="ORF">KSP39_PZI010181</name>
</gene>
<feature type="region of interest" description="Disordered" evidence="4">
    <location>
        <begin position="120"/>
        <end position="180"/>
    </location>
</feature>
<dbReference type="CDD" id="cd04216">
    <property type="entry name" value="Phytocyanin"/>
    <property type="match status" value="1"/>
</dbReference>
<evidence type="ECO:0000256" key="2">
    <source>
        <dbReference type="ARBA" id="ARBA00023008"/>
    </source>
</evidence>
<evidence type="ECO:0000313" key="8">
    <source>
        <dbReference type="Proteomes" id="UP001418222"/>
    </source>
</evidence>
<dbReference type="GO" id="GO:0005886">
    <property type="term" value="C:plasma membrane"/>
    <property type="evidence" value="ECO:0007669"/>
    <property type="project" value="TreeGrafter"/>
</dbReference>
<keyword evidence="8" id="KW-1185">Reference proteome</keyword>
<dbReference type="PANTHER" id="PTHR33021">
    <property type="entry name" value="BLUE COPPER PROTEIN"/>
    <property type="match status" value="1"/>
</dbReference>
<dbReference type="Proteomes" id="UP001418222">
    <property type="component" value="Unassembled WGS sequence"/>
</dbReference>
<accession>A0AAP0G6I5</accession>
<dbReference type="PROSITE" id="PS00196">
    <property type="entry name" value="COPPER_BLUE"/>
    <property type="match status" value="1"/>
</dbReference>
<dbReference type="EMBL" id="JBBWWQ010000008">
    <property type="protein sequence ID" value="KAK8940620.1"/>
    <property type="molecule type" value="Genomic_DNA"/>
</dbReference>
<dbReference type="InterPro" id="IPR039391">
    <property type="entry name" value="Phytocyanin-like"/>
</dbReference>
<keyword evidence="2" id="KW-0186">Copper</keyword>
<feature type="compositionally biased region" description="Low complexity" evidence="4">
    <location>
        <begin position="147"/>
        <end position="166"/>
    </location>
</feature>
<protein>
    <recommendedName>
        <fullName evidence="6">Phytocyanin domain-containing protein</fullName>
    </recommendedName>
</protein>
<evidence type="ECO:0000256" key="1">
    <source>
        <dbReference type="ARBA" id="ARBA00022723"/>
    </source>
</evidence>
<dbReference type="InterPro" id="IPR028871">
    <property type="entry name" value="BlueCu_1_BS"/>
</dbReference>
<sequence length="203" mass="20139">MAARALVALAAIAVAFQLAAATNYTVGAPAGSWDLKTNYSTWASGITFKTGDNLVFSYSPALHNVLEVTKANFDSCTTAGPIKTHSSGNDVIPLSSPGNRYFICGVPTHCASGMKLDVDTTAATSSGSPPPSGSPLPFGSPPPSGSPPSGSTPSTPTTPLTPEGSPAGITPSGSTPEGPSAAGRLKVAAAGLMGVGMLIAFAF</sequence>
<evidence type="ECO:0000256" key="5">
    <source>
        <dbReference type="SAM" id="SignalP"/>
    </source>
</evidence>
<reference evidence="7 8" key="1">
    <citation type="journal article" date="2022" name="Nat. Plants">
        <title>Genomes of leafy and leafless Platanthera orchids illuminate the evolution of mycoheterotrophy.</title>
        <authorList>
            <person name="Li M.H."/>
            <person name="Liu K.W."/>
            <person name="Li Z."/>
            <person name="Lu H.C."/>
            <person name="Ye Q.L."/>
            <person name="Zhang D."/>
            <person name="Wang J.Y."/>
            <person name="Li Y.F."/>
            <person name="Zhong Z.M."/>
            <person name="Liu X."/>
            <person name="Yu X."/>
            <person name="Liu D.K."/>
            <person name="Tu X.D."/>
            <person name="Liu B."/>
            <person name="Hao Y."/>
            <person name="Liao X.Y."/>
            <person name="Jiang Y.T."/>
            <person name="Sun W.H."/>
            <person name="Chen J."/>
            <person name="Chen Y.Q."/>
            <person name="Ai Y."/>
            <person name="Zhai J.W."/>
            <person name="Wu S.S."/>
            <person name="Zhou Z."/>
            <person name="Hsiao Y.Y."/>
            <person name="Wu W.L."/>
            <person name="Chen Y.Y."/>
            <person name="Lin Y.F."/>
            <person name="Hsu J.L."/>
            <person name="Li C.Y."/>
            <person name="Wang Z.W."/>
            <person name="Zhao X."/>
            <person name="Zhong W.Y."/>
            <person name="Ma X.K."/>
            <person name="Ma L."/>
            <person name="Huang J."/>
            <person name="Chen G.Z."/>
            <person name="Huang M.Z."/>
            <person name="Huang L."/>
            <person name="Peng D.H."/>
            <person name="Luo Y.B."/>
            <person name="Zou S.Q."/>
            <person name="Chen S.P."/>
            <person name="Lan S."/>
            <person name="Tsai W.C."/>
            <person name="Van de Peer Y."/>
            <person name="Liu Z.J."/>
        </authorList>
    </citation>
    <scope>NUCLEOTIDE SEQUENCE [LARGE SCALE GENOMIC DNA]</scope>
    <source>
        <strain evidence="7">Lor287</strain>
    </source>
</reference>